<evidence type="ECO:0000256" key="7">
    <source>
        <dbReference type="ARBA" id="ARBA00023136"/>
    </source>
</evidence>
<keyword evidence="8" id="KW-0812">Transmembrane</keyword>
<evidence type="ECO:0000313" key="10">
    <source>
        <dbReference type="EMBL" id="CAL8116142.1"/>
    </source>
</evidence>
<name>A0ABP1R0G7_9HEXA</name>
<dbReference type="InterPro" id="IPR006629">
    <property type="entry name" value="LITAF"/>
</dbReference>
<keyword evidence="5" id="KW-0479">Metal-binding</keyword>
<evidence type="ECO:0000313" key="11">
    <source>
        <dbReference type="Proteomes" id="UP001642540"/>
    </source>
</evidence>
<evidence type="ECO:0000256" key="3">
    <source>
        <dbReference type="ARBA" id="ARBA00004630"/>
    </source>
</evidence>
<comment type="similarity">
    <text evidence="4">Belongs to the CDIP1/LITAF family.</text>
</comment>
<evidence type="ECO:0000256" key="1">
    <source>
        <dbReference type="ARBA" id="ARBA00004414"/>
    </source>
</evidence>
<dbReference type="SMART" id="SM00714">
    <property type="entry name" value="LITAF"/>
    <property type="match status" value="1"/>
</dbReference>
<proteinExistence type="inferred from homology"/>
<dbReference type="EMBL" id="CAXLJM020000052">
    <property type="protein sequence ID" value="CAL8116142.1"/>
    <property type="molecule type" value="Genomic_DNA"/>
</dbReference>
<reference evidence="10 11" key="1">
    <citation type="submission" date="2024-08" db="EMBL/GenBank/DDBJ databases">
        <authorList>
            <person name="Cucini C."/>
            <person name="Frati F."/>
        </authorList>
    </citation>
    <scope>NUCLEOTIDE SEQUENCE [LARGE SCALE GENOMIC DNA]</scope>
</reference>
<keyword evidence="8" id="KW-1133">Transmembrane helix</keyword>
<accession>A0ABP1R0G7</accession>
<feature type="domain" description="LITAF" evidence="9">
    <location>
        <begin position="67"/>
        <end position="151"/>
    </location>
</feature>
<keyword evidence="11" id="KW-1185">Reference proteome</keyword>
<dbReference type="Proteomes" id="UP001642540">
    <property type="component" value="Unassembled WGS sequence"/>
</dbReference>
<dbReference type="Pfam" id="PF10601">
    <property type="entry name" value="zf-LITAF-like"/>
    <property type="match status" value="1"/>
</dbReference>
<evidence type="ECO:0000256" key="6">
    <source>
        <dbReference type="ARBA" id="ARBA00022833"/>
    </source>
</evidence>
<sequence>MTTSQSTPLCPTDSDKPVLAVRSSNYVPFIDIENMPLPPLTPAIPSPSPPPFPLLNPPPPPHFPPNQEAIVSSPLSQLGKTHVRLRCRYCRSEIESSVEKKPSQFAWVSVGVIALCGGIFGCCLIPLCMDSCMDTYHSCPNCGAQLGTYRAF</sequence>
<evidence type="ECO:0000259" key="9">
    <source>
        <dbReference type="PROSITE" id="PS51837"/>
    </source>
</evidence>
<gene>
    <name evidence="10" type="ORF">ODALV1_LOCUS17171</name>
</gene>
<evidence type="ECO:0000256" key="2">
    <source>
        <dbReference type="ARBA" id="ARBA00004481"/>
    </source>
</evidence>
<dbReference type="PANTHER" id="PTHR23292:SF6">
    <property type="entry name" value="FI16602P1-RELATED"/>
    <property type="match status" value="1"/>
</dbReference>
<dbReference type="PANTHER" id="PTHR23292">
    <property type="entry name" value="LIPOPOLYSACCHARIDE-INDUCED TUMOR NECROSIS FACTOR-ALPHA FACTOR"/>
    <property type="match status" value="1"/>
</dbReference>
<keyword evidence="7 8" id="KW-0472">Membrane</keyword>
<feature type="transmembrane region" description="Helical" evidence="8">
    <location>
        <begin position="105"/>
        <end position="127"/>
    </location>
</feature>
<dbReference type="InterPro" id="IPR037519">
    <property type="entry name" value="LITAF_fam"/>
</dbReference>
<evidence type="ECO:0000256" key="8">
    <source>
        <dbReference type="SAM" id="Phobius"/>
    </source>
</evidence>
<organism evidence="10 11">
    <name type="scientific">Orchesella dallaii</name>
    <dbReference type="NCBI Taxonomy" id="48710"/>
    <lineage>
        <taxon>Eukaryota</taxon>
        <taxon>Metazoa</taxon>
        <taxon>Ecdysozoa</taxon>
        <taxon>Arthropoda</taxon>
        <taxon>Hexapoda</taxon>
        <taxon>Collembola</taxon>
        <taxon>Entomobryomorpha</taxon>
        <taxon>Entomobryoidea</taxon>
        <taxon>Orchesellidae</taxon>
        <taxon>Orchesellinae</taxon>
        <taxon>Orchesella</taxon>
    </lineage>
</organism>
<protein>
    <recommendedName>
        <fullName evidence="9">LITAF domain-containing protein</fullName>
    </recommendedName>
</protein>
<evidence type="ECO:0000256" key="5">
    <source>
        <dbReference type="ARBA" id="ARBA00022723"/>
    </source>
</evidence>
<dbReference type="PROSITE" id="PS51837">
    <property type="entry name" value="LITAF"/>
    <property type="match status" value="1"/>
</dbReference>
<keyword evidence="6" id="KW-0862">Zinc</keyword>
<comment type="caution">
    <text evidence="10">The sequence shown here is derived from an EMBL/GenBank/DDBJ whole genome shotgun (WGS) entry which is preliminary data.</text>
</comment>
<comment type="subcellular location">
    <subcellularLocation>
        <location evidence="2">Endosome membrane</location>
        <topology evidence="2">Peripheral membrane protein</topology>
    </subcellularLocation>
    <subcellularLocation>
        <location evidence="1">Late endosome membrane</location>
    </subcellularLocation>
    <subcellularLocation>
        <location evidence="3">Lysosome membrane</location>
        <topology evidence="3">Peripheral membrane protein</topology>
        <orientation evidence="3">Cytoplasmic side</orientation>
    </subcellularLocation>
</comment>
<evidence type="ECO:0000256" key="4">
    <source>
        <dbReference type="ARBA" id="ARBA00005975"/>
    </source>
</evidence>